<feature type="compositionally biased region" description="Basic and acidic residues" evidence="1">
    <location>
        <begin position="13"/>
        <end position="31"/>
    </location>
</feature>
<feature type="region of interest" description="Disordered" evidence="1">
    <location>
        <begin position="1"/>
        <end position="41"/>
    </location>
</feature>
<accession>A0A8H3DV76</accession>
<comment type="caution">
    <text evidence="3">The sequence shown here is derived from an EMBL/GenBank/DDBJ whole genome shotgun (WGS) entry which is preliminary data.</text>
</comment>
<dbReference type="Proteomes" id="UP000663827">
    <property type="component" value="Unassembled WGS sequence"/>
</dbReference>
<evidence type="ECO:0000256" key="2">
    <source>
        <dbReference type="SAM" id="Phobius"/>
    </source>
</evidence>
<dbReference type="EMBL" id="CAJNJQ010000304">
    <property type="protein sequence ID" value="CAE7069429.1"/>
    <property type="molecule type" value="Genomic_DNA"/>
</dbReference>
<feature type="compositionally biased region" description="Polar residues" evidence="1">
    <location>
        <begin position="1"/>
        <end position="10"/>
    </location>
</feature>
<name>A0A8H3DV76_9AGAM</name>
<dbReference type="AlphaFoldDB" id="A0A8H3DV76"/>
<feature type="transmembrane region" description="Helical" evidence="2">
    <location>
        <begin position="320"/>
        <end position="339"/>
    </location>
</feature>
<evidence type="ECO:0000313" key="3">
    <source>
        <dbReference type="EMBL" id="CAE7069429.1"/>
    </source>
</evidence>
<proteinExistence type="predicted"/>
<reference evidence="3" key="1">
    <citation type="submission" date="2021-01" db="EMBL/GenBank/DDBJ databases">
        <authorList>
            <person name="Kaushik A."/>
        </authorList>
    </citation>
    <scope>NUCLEOTIDE SEQUENCE</scope>
    <source>
        <strain evidence="3">AG5</strain>
    </source>
</reference>
<evidence type="ECO:0000313" key="4">
    <source>
        <dbReference type="Proteomes" id="UP000663827"/>
    </source>
</evidence>
<feature type="transmembrane region" description="Helical" evidence="2">
    <location>
        <begin position="360"/>
        <end position="378"/>
    </location>
</feature>
<keyword evidence="2" id="KW-0472">Membrane</keyword>
<keyword evidence="2" id="KW-0812">Transmembrane</keyword>
<protein>
    <submittedName>
        <fullName evidence="3">Uncharacterized protein</fullName>
    </submittedName>
</protein>
<sequence>MHEQWRQLSRNPFEPKLKPELEPKPEPKPESESESESVQPPEQFELKYPGPEWFHLFYDLAWAASFSSLTGNGNFDYPLDMLNYFLFFTAVLWMWASQSYMGCLQQLLASPGETTLFPTDNNPLTPEGYTEGKKAHLWILALAIALTATRIIHLAQYLRVTYYSFWSSWLKTAHTFNNEIRALIAINPNVIEWPNIPNPSMESFLIRRGFDWKEEVQNLIYTLESTTADGQLIDPALATEVWMKRFSLSVMLKLFQDFNLEGVPDDLQRRFDDYHTNLTQVIYDVKIMATNPNESEYFQLIWSGSTPNQILGGLLDGPLISTRCIIGFAGVVLTSLSLIAFVHSELGSATPRDRHERRVIIIRFFMGLVLCLLLLLNVGKYQEFFVPEDEMVYRAGVFRWFEAFWVLPTIAIAYGIQFLIEISSAERAKCETKKEERVREGEENRP</sequence>
<evidence type="ECO:0000256" key="1">
    <source>
        <dbReference type="SAM" id="MobiDB-lite"/>
    </source>
</evidence>
<organism evidence="3 4">
    <name type="scientific">Rhizoctonia solani</name>
    <dbReference type="NCBI Taxonomy" id="456999"/>
    <lineage>
        <taxon>Eukaryota</taxon>
        <taxon>Fungi</taxon>
        <taxon>Dikarya</taxon>
        <taxon>Basidiomycota</taxon>
        <taxon>Agaricomycotina</taxon>
        <taxon>Agaricomycetes</taxon>
        <taxon>Cantharellales</taxon>
        <taxon>Ceratobasidiaceae</taxon>
        <taxon>Rhizoctonia</taxon>
    </lineage>
</organism>
<gene>
    <name evidence="3" type="ORF">RDB_LOCUS14311</name>
</gene>
<keyword evidence="2" id="KW-1133">Transmembrane helix</keyword>
<feature type="transmembrane region" description="Helical" evidence="2">
    <location>
        <begin position="398"/>
        <end position="420"/>
    </location>
</feature>